<dbReference type="AlphaFoldDB" id="A0AAV9HT86"/>
<evidence type="ECO:0000313" key="4">
    <source>
        <dbReference type="Proteomes" id="UP001321749"/>
    </source>
</evidence>
<keyword evidence="4" id="KW-1185">Reference proteome</keyword>
<name>A0AAV9HT86_9PEZI</name>
<organism evidence="3 4">
    <name type="scientific">Cladorrhinum samala</name>
    <dbReference type="NCBI Taxonomy" id="585594"/>
    <lineage>
        <taxon>Eukaryota</taxon>
        <taxon>Fungi</taxon>
        <taxon>Dikarya</taxon>
        <taxon>Ascomycota</taxon>
        <taxon>Pezizomycotina</taxon>
        <taxon>Sordariomycetes</taxon>
        <taxon>Sordariomycetidae</taxon>
        <taxon>Sordariales</taxon>
        <taxon>Podosporaceae</taxon>
        <taxon>Cladorrhinum</taxon>
    </lineage>
</organism>
<dbReference type="Proteomes" id="UP001321749">
    <property type="component" value="Unassembled WGS sequence"/>
</dbReference>
<evidence type="ECO:0000256" key="1">
    <source>
        <dbReference type="SAM" id="MobiDB-lite"/>
    </source>
</evidence>
<proteinExistence type="predicted"/>
<protein>
    <recommendedName>
        <fullName evidence="2">Clr5 domain-containing protein</fullName>
    </recommendedName>
</protein>
<dbReference type="InterPro" id="IPR025676">
    <property type="entry name" value="Clr5_dom"/>
</dbReference>
<reference evidence="3" key="1">
    <citation type="journal article" date="2023" name="Mol. Phylogenet. Evol.">
        <title>Genome-scale phylogeny and comparative genomics of the fungal order Sordariales.</title>
        <authorList>
            <person name="Hensen N."/>
            <person name="Bonometti L."/>
            <person name="Westerberg I."/>
            <person name="Brannstrom I.O."/>
            <person name="Guillou S."/>
            <person name="Cros-Aarteil S."/>
            <person name="Calhoun S."/>
            <person name="Haridas S."/>
            <person name="Kuo A."/>
            <person name="Mondo S."/>
            <person name="Pangilinan J."/>
            <person name="Riley R."/>
            <person name="LaButti K."/>
            <person name="Andreopoulos B."/>
            <person name="Lipzen A."/>
            <person name="Chen C."/>
            <person name="Yan M."/>
            <person name="Daum C."/>
            <person name="Ng V."/>
            <person name="Clum A."/>
            <person name="Steindorff A."/>
            <person name="Ohm R.A."/>
            <person name="Martin F."/>
            <person name="Silar P."/>
            <person name="Natvig D.O."/>
            <person name="Lalanne C."/>
            <person name="Gautier V."/>
            <person name="Ament-Velasquez S.L."/>
            <person name="Kruys A."/>
            <person name="Hutchinson M.I."/>
            <person name="Powell A.J."/>
            <person name="Barry K."/>
            <person name="Miller A.N."/>
            <person name="Grigoriev I.V."/>
            <person name="Debuchy R."/>
            <person name="Gladieux P."/>
            <person name="Hiltunen Thoren M."/>
            <person name="Johannesson H."/>
        </authorList>
    </citation>
    <scope>NUCLEOTIDE SEQUENCE</scope>
    <source>
        <strain evidence="3">PSN324</strain>
    </source>
</reference>
<dbReference type="PANTHER" id="PTHR38788">
    <property type="entry name" value="CLR5 DOMAIN-CONTAINING PROTEIN"/>
    <property type="match status" value="1"/>
</dbReference>
<feature type="region of interest" description="Disordered" evidence="1">
    <location>
        <begin position="107"/>
        <end position="195"/>
    </location>
</feature>
<feature type="compositionally biased region" description="Polar residues" evidence="1">
    <location>
        <begin position="146"/>
        <end position="175"/>
    </location>
</feature>
<dbReference type="PANTHER" id="PTHR38788:SF3">
    <property type="entry name" value="CLR5 DOMAIN-CONTAINING PROTEIN"/>
    <property type="match status" value="1"/>
</dbReference>
<feature type="domain" description="Clr5" evidence="2">
    <location>
        <begin position="10"/>
        <end position="60"/>
    </location>
</feature>
<accession>A0AAV9HT86</accession>
<sequence>MAPSTKKSIKWEAHRTKIEDLYWTQDKGLTEVMEQMKKDHGIQATRKMYKRQILAWDLGKNIKKHEMIAMLRIEERRRKENKETGFLFRGKVVDRAKLRRFTTRYKLKPPFDDDDDDEFNASQDIPPHITYSTPEPETPRLPMPSKTEQAIPSPVVSENNTTNSESPQGSPSNLGYQVPGDTNEDTSSWEASSPPRWGVGTAYQALDSASTHRISADLPLFSPYQTPYTPELEQAALPSLFPATPWTGQQSHSDPELYLHSEAHAASSLTQQNSEGYGPVQMEGTFYHEGQNVNHEDHVLQHGYSQGYAIPSTIPLGNTQDANSFYVSPGGVWGLSHPQFNDASISNNNNNNNTNNGLVSALWAEDAGWTPRVSSQYYPHEPR</sequence>
<reference evidence="3" key="2">
    <citation type="submission" date="2023-06" db="EMBL/GenBank/DDBJ databases">
        <authorList>
            <consortium name="Lawrence Berkeley National Laboratory"/>
            <person name="Mondo S.J."/>
            <person name="Hensen N."/>
            <person name="Bonometti L."/>
            <person name="Westerberg I."/>
            <person name="Brannstrom I.O."/>
            <person name="Guillou S."/>
            <person name="Cros-Aarteil S."/>
            <person name="Calhoun S."/>
            <person name="Haridas S."/>
            <person name="Kuo A."/>
            <person name="Pangilinan J."/>
            <person name="Riley R."/>
            <person name="Labutti K."/>
            <person name="Andreopoulos B."/>
            <person name="Lipzen A."/>
            <person name="Chen C."/>
            <person name="Yanf M."/>
            <person name="Daum C."/>
            <person name="Ng V."/>
            <person name="Clum A."/>
            <person name="Steindorff A."/>
            <person name="Ohm R."/>
            <person name="Martin F."/>
            <person name="Silar P."/>
            <person name="Natvig D."/>
            <person name="Lalanne C."/>
            <person name="Gautier V."/>
            <person name="Ament-Velasquez S.L."/>
            <person name="Kruys A."/>
            <person name="Hutchinson M.I."/>
            <person name="Powell A.J."/>
            <person name="Barry K."/>
            <person name="Miller A.N."/>
            <person name="Grigoriev I.V."/>
            <person name="Debuchy R."/>
            <person name="Gladieux P."/>
            <person name="Thoren M.H."/>
            <person name="Johannesson H."/>
        </authorList>
    </citation>
    <scope>NUCLEOTIDE SEQUENCE</scope>
    <source>
        <strain evidence="3">PSN324</strain>
    </source>
</reference>
<gene>
    <name evidence="3" type="ORF">QBC42DRAFT_57009</name>
</gene>
<evidence type="ECO:0000259" key="2">
    <source>
        <dbReference type="Pfam" id="PF14420"/>
    </source>
</evidence>
<evidence type="ECO:0000313" key="3">
    <source>
        <dbReference type="EMBL" id="KAK4463872.1"/>
    </source>
</evidence>
<comment type="caution">
    <text evidence="3">The sequence shown here is derived from an EMBL/GenBank/DDBJ whole genome shotgun (WGS) entry which is preliminary data.</text>
</comment>
<dbReference type="EMBL" id="MU864954">
    <property type="protein sequence ID" value="KAK4463872.1"/>
    <property type="molecule type" value="Genomic_DNA"/>
</dbReference>
<dbReference type="Pfam" id="PF14420">
    <property type="entry name" value="Clr5"/>
    <property type="match status" value="1"/>
</dbReference>